<organism evidence="1 2">
    <name type="scientific">Tothia fuscella</name>
    <dbReference type="NCBI Taxonomy" id="1048955"/>
    <lineage>
        <taxon>Eukaryota</taxon>
        <taxon>Fungi</taxon>
        <taxon>Dikarya</taxon>
        <taxon>Ascomycota</taxon>
        <taxon>Pezizomycotina</taxon>
        <taxon>Dothideomycetes</taxon>
        <taxon>Pleosporomycetidae</taxon>
        <taxon>Venturiales</taxon>
        <taxon>Cylindrosympodiaceae</taxon>
        <taxon>Tothia</taxon>
    </lineage>
</organism>
<keyword evidence="2" id="KW-1185">Reference proteome</keyword>
<dbReference type="EMBL" id="MU007092">
    <property type="protein sequence ID" value="KAF2422193.1"/>
    <property type="molecule type" value="Genomic_DNA"/>
</dbReference>
<evidence type="ECO:0000313" key="2">
    <source>
        <dbReference type="Proteomes" id="UP000800235"/>
    </source>
</evidence>
<gene>
    <name evidence="1" type="ORF">EJ08DRAFT_483438</name>
</gene>
<accession>A0A9P4TTC5</accession>
<reference evidence="1" key="1">
    <citation type="journal article" date="2020" name="Stud. Mycol.">
        <title>101 Dothideomycetes genomes: a test case for predicting lifestyles and emergence of pathogens.</title>
        <authorList>
            <person name="Haridas S."/>
            <person name="Albert R."/>
            <person name="Binder M."/>
            <person name="Bloem J."/>
            <person name="Labutti K."/>
            <person name="Salamov A."/>
            <person name="Andreopoulos B."/>
            <person name="Baker S."/>
            <person name="Barry K."/>
            <person name="Bills G."/>
            <person name="Bluhm B."/>
            <person name="Cannon C."/>
            <person name="Castanera R."/>
            <person name="Culley D."/>
            <person name="Daum C."/>
            <person name="Ezra D."/>
            <person name="Gonzalez J."/>
            <person name="Henrissat B."/>
            <person name="Kuo A."/>
            <person name="Liang C."/>
            <person name="Lipzen A."/>
            <person name="Lutzoni F."/>
            <person name="Magnuson J."/>
            <person name="Mondo S."/>
            <person name="Nolan M."/>
            <person name="Ohm R."/>
            <person name="Pangilinan J."/>
            <person name="Park H.-J."/>
            <person name="Ramirez L."/>
            <person name="Alfaro M."/>
            <person name="Sun H."/>
            <person name="Tritt A."/>
            <person name="Yoshinaga Y."/>
            <person name="Zwiers L.-H."/>
            <person name="Turgeon B."/>
            <person name="Goodwin S."/>
            <person name="Spatafora J."/>
            <person name="Crous P."/>
            <person name="Grigoriev I."/>
        </authorList>
    </citation>
    <scope>NUCLEOTIDE SEQUENCE</scope>
    <source>
        <strain evidence="1">CBS 130266</strain>
    </source>
</reference>
<sequence>MASALFGLGLKQLGKAVGQKVAEAAGNELLGLIVGNMLDATDQKLAAIQEAISVLSTKLDRLSEDLADFRFDAQSQWGIEHIAKIETLFDEYSRGLLELSKCTKNRDAKREGATETEFERAKRSLINTGNRVKDNVPTSLLRIHYSLVGEASSRGLFELARAADLKKSKGFLNHYIYMRQLFLRYWTVSMKGVTLLQWISHKNSGVDFYGADSGKTKGPITAACDRMMKQQDDFVKLIGVNIIALASTILQYPPGGELVTIYSEDGSDWDSQHAGVVWSQKGDILFSDYESPMGLSHELHKFHANELMPIFMKHTDERDPTAKCEWKIWAIGTDKKTVFSVAGDYKFEISVWPDEPERYLQFGDPSDAAQEFVVTAPANKHQSVWRIFCNEQSDYLSFQYAYDGFPENGWWIYCEPERIRRNRNGNFTSYSALVRSIDRHPEDARERFKLGGHTWEGNPNNKVPF</sequence>
<comment type="caution">
    <text evidence="1">The sequence shown here is derived from an EMBL/GenBank/DDBJ whole genome shotgun (WGS) entry which is preliminary data.</text>
</comment>
<protein>
    <submittedName>
        <fullName evidence="1">Uncharacterized protein</fullName>
    </submittedName>
</protein>
<evidence type="ECO:0000313" key="1">
    <source>
        <dbReference type="EMBL" id="KAF2422193.1"/>
    </source>
</evidence>
<proteinExistence type="predicted"/>
<name>A0A9P4TTC5_9PEZI</name>
<dbReference type="OrthoDB" id="5090581at2759"/>
<dbReference type="Proteomes" id="UP000800235">
    <property type="component" value="Unassembled WGS sequence"/>
</dbReference>
<dbReference type="AlphaFoldDB" id="A0A9P4TTC5"/>